<protein>
    <submittedName>
        <fullName evidence="3">Uncharacterized protein</fullName>
    </submittedName>
</protein>
<keyword evidence="4" id="KW-1185">Reference proteome</keyword>
<comment type="caution">
    <text evidence="3">The sequence shown here is derived from an EMBL/GenBank/DDBJ whole genome shotgun (WGS) entry which is preliminary data.</text>
</comment>
<dbReference type="EMBL" id="LPNM01000001">
    <property type="protein sequence ID" value="OEJ92349.1"/>
    <property type="molecule type" value="Genomic_DNA"/>
</dbReference>
<dbReference type="Proteomes" id="UP000095728">
    <property type="component" value="Unassembled WGS sequence"/>
</dbReference>
<feature type="signal peptide" evidence="2">
    <location>
        <begin position="1"/>
        <end position="19"/>
    </location>
</feature>
<proteinExistence type="predicted"/>
<feature type="compositionally biased region" description="Low complexity" evidence="1">
    <location>
        <begin position="86"/>
        <end position="106"/>
    </location>
</feature>
<gene>
    <name evidence="3" type="ORF">AWRI3579_g186</name>
</gene>
<dbReference type="AlphaFoldDB" id="A0A1E5RZW7"/>
<keyword evidence="2" id="KW-0732">Signal</keyword>
<sequence length="140" mass="15028">MFFSVYVWVALLSMQWCSAMDYTNTTSSSSTIHDYHHYANMTANTTATMLSSSTMVVYSTKPDTTITSLATKTTTVSRLGLEEDSSFGSSHSLHSTTTQTSGSSSGENSVAATSSLKNKAVPTCGTFPLLWMISSLFACI</sequence>
<name>A0A1E5RZW7_9ASCO</name>
<feature type="region of interest" description="Disordered" evidence="1">
    <location>
        <begin position="84"/>
        <end position="110"/>
    </location>
</feature>
<dbReference type="InParanoid" id="A0A1E5RZW7"/>
<feature type="chain" id="PRO_5009184959" evidence="2">
    <location>
        <begin position="20"/>
        <end position="140"/>
    </location>
</feature>
<organism evidence="3 4">
    <name type="scientific">Hanseniaspora osmophila</name>
    <dbReference type="NCBI Taxonomy" id="56408"/>
    <lineage>
        <taxon>Eukaryota</taxon>
        <taxon>Fungi</taxon>
        <taxon>Dikarya</taxon>
        <taxon>Ascomycota</taxon>
        <taxon>Saccharomycotina</taxon>
        <taxon>Saccharomycetes</taxon>
        <taxon>Saccharomycodales</taxon>
        <taxon>Saccharomycodaceae</taxon>
        <taxon>Hanseniaspora</taxon>
    </lineage>
</organism>
<evidence type="ECO:0000313" key="4">
    <source>
        <dbReference type="Proteomes" id="UP000095728"/>
    </source>
</evidence>
<evidence type="ECO:0000256" key="1">
    <source>
        <dbReference type="SAM" id="MobiDB-lite"/>
    </source>
</evidence>
<evidence type="ECO:0000256" key="2">
    <source>
        <dbReference type="SAM" id="SignalP"/>
    </source>
</evidence>
<accession>A0A1E5RZW7</accession>
<evidence type="ECO:0000313" key="3">
    <source>
        <dbReference type="EMBL" id="OEJ92349.1"/>
    </source>
</evidence>
<reference evidence="4" key="1">
    <citation type="journal article" date="2016" name="Genome Announc.">
        <title>Genome sequences of three species of Hanseniaspora isolated from spontaneous wine fermentations.</title>
        <authorList>
            <person name="Sternes P.R."/>
            <person name="Lee D."/>
            <person name="Kutyna D.R."/>
            <person name="Borneman A.R."/>
        </authorList>
    </citation>
    <scope>NUCLEOTIDE SEQUENCE [LARGE SCALE GENOMIC DNA]</scope>
    <source>
        <strain evidence="4">AWRI3579</strain>
    </source>
</reference>